<dbReference type="PANTHER" id="PTHR42071:SF1">
    <property type="entry name" value="GLOBIN-SENSOR DOMAIN-CONTAINING PROTEIN"/>
    <property type="match status" value="1"/>
</dbReference>
<organism evidence="3 4">
    <name type="scientific">Smittium megazygosporum</name>
    <dbReference type="NCBI Taxonomy" id="133381"/>
    <lineage>
        <taxon>Eukaryota</taxon>
        <taxon>Fungi</taxon>
        <taxon>Fungi incertae sedis</taxon>
        <taxon>Zoopagomycota</taxon>
        <taxon>Kickxellomycotina</taxon>
        <taxon>Harpellomycetes</taxon>
        <taxon>Harpellales</taxon>
        <taxon>Legeriomycetaceae</taxon>
        <taxon>Smittium</taxon>
    </lineage>
</organism>
<evidence type="ECO:0000256" key="1">
    <source>
        <dbReference type="SAM" id="MobiDB-lite"/>
    </source>
</evidence>
<dbReference type="EMBL" id="MBFS01000216">
    <property type="protein sequence ID" value="PVV03572.1"/>
    <property type="molecule type" value="Genomic_DNA"/>
</dbReference>
<name>A0A2T9ZG47_9FUNG</name>
<comment type="caution">
    <text evidence="3">The sequence shown here is derived from an EMBL/GenBank/DDBJ whole genome shotgun (WGS) entry which is preliminary data.</text>
</comment>
<dbReference type="InterPro" id="IPR044398">
    <property type="entry name" value="Globin-sensor_dom"/>
</dbReference>
<protein>
    <recommendedName>
        <fullName evidence="2">Globin-sensor domain-containing protein</fullName>
    </recommendedName>
</protein>
<dbReference type="PANTHER" id="PTHR42071">
    <property type="entry name" value="PROTOGLOBIN DOMAIN-CONTAINING PROTEIN"/>
    <property type="match status" value="1"/>
</dbReference>
<gene>
    <name evidence="3" type="ORF">BB560_001938</name>
</gene>
<dbReference type="GO" id="GO:0020037">
    <property type="term" value="F:heme binding"/>
    <property type="evidence" value="ECO:0007669"/>
    <property type="project" value="InterPro"/>
</dbReference>
<evidence type="ECO:0000313" key="3">
    <source>
        <dbReference type="EMBL" id="PVV03572.1"/>
    </source>
</evidence>
<feature type="domain" description="Globin-sensor" evidence="2">
    <location>
        <begin position="29"/>
        <end position="206"/>
    </location>
</feature>
<proteinExistence type="predicted"/>
<dbReference type="Gene3D" id="1.10.490.10">
    <property type="entry name" value="Globins"/>
    <property type="match status" value="1"/>
</dbReference>
<dbReference type="Pfam" id="PF11563">
    <property type="entry name" value="Protoglobin"/>
    <property type="match status" value="1"/>
</dbReference>
<feature type="region of interest" description="Disordered" evidence="1">
    <location>
        <begin position="287"/>
        <end position="308"/>
    </location>
</feature>
<dbReference type="Proteomes" id="UP000245609">
    <property type="component" value="Unassembled WGS sequence"/>
</dbReference>
<dbReference type="GO" id="GO:0019825">
    <property type="term" value="F:oxygen binding"/>
    <property type="evidence" value="ECO:0007669"/>
    <property type="project" value="InterPro"/>
</dbReference>
<evidence type="ECO:0000259" key="2">
    <source>
        <dbReference type="Pfam" id="PF11563"/>
    </source>
</evidence>
<dbReference type="OrthoDB" id="10027058at2759"/>
<keyword evidence="4" id="KW-1185">Reference proteome</keyword>
<dbReference type="InterPro" id="IPR012292">
    <property type="entry name" value="Globin/Proto"/>
</dbReference>
<evidence type="ECO:0000313" key="4">
    <source>
        <dbReference type="Proteomes" id="UP000245609"/>
    </source>
</evidence>
<accession>A0A2T9ZG47</accession>
<reference evidence="3 4" key="1">
    <citation type="journal article" date="2018" name="MBio">
        <title>Comparative Genomics Reveals the Core Gene Toolbox for the Fungus-Insect Symbiosis.</title>
        <authorList>
            <person name="Wang Y."/>
            <person name="Stata M."/>
            <person name="Wang W."/>
            <person name="Stajich J.E."/>
            <person name="White M.M."/>
            <person name="Moncalvo J.M."/>
        </authorList>
    </citation>
    <scope>NUCLEOTIDE SEQUENCE [LARGE SCALE GENOMIC DNA]</scope>
    <source>
        <strain evidence="3 4">SC-DP-2</strain>
    </source>
</reference>
<feature type="compositionally biased region" description="Polar residues" evidence="1">
    <location>
        <begin position="287"/>
        <end position="299"/>
    </location>
</feature>
<dbReference type="AlphaFoldDB" id="A0A2T9ZG47"/>
<sequence length="308" mass="35333">MSRKINPGGKTRIVAKKIKEDQLDSDIKYRIDFVSSLVDFTEQDLLRIQQSKDLLYPFLTVISDVVYERMFAYDITKINFTTQMEGFKGQVEKDLNSLKITDSIITFRKQMLIKYLRRLLNADWSVAFLKYISWVGEIHSDTYLKKNSNNVESIHMNAMMCFISSSIVDIIENASQDIWDDKTRTETISAFVKFFWIQNDLFFKFHLPKKTSSEDPKALSKSEVEITNQIIKSDFYTLSAGCAFVGFGKYQRAVTDNLRFRIIRDNSESQAAISGLGPRVGQLDAGQTENAEYQGTKPDQSAHARLVS</sequence>